<protein>
    <submittedName>
        <fullName evidence="1">DUF2793 domain-containing protein</fullName>
    </submittedName>
</protein>
<accession>A0A4P6V144</accession>
<reference evidence="1 2" key="1">
    <citation type="journal article" date="2017" name="Int. J. Syst. Evol. Microbiol.">
        <title>Roseitalea porphyridii gen. nov., sp. nov., isolated from a red alga, and reclassification of Hoeflea suaedae Chung et al. 2013 as Pseudohoeflea suaedae gen. nov., comb. nov.</title>
        <authorList>
            <person name="Hyeon J.W."/>
            <person name="Jeong S.E."/>
            <person name="Baek K."/>
            <person name="Jeon C.O."/>
        </authorList>
    </citation>
    <scope>NUCLEOTIDE SEQUENCE [LARGE SCALE GENOMIC DNA]</scope>
    <source>
        <strain evidence="1 2">MA7-20</strain>
    </source>
</reference>
<dbReference type="GeneID" id="90767268"/>
<dbReference type="InterPro" id="IPR021251">
    <property type="entry name" value="DUF2793"/>
</dbReference>
<evidence type="ECO:0000313" key="1">
    <source>
        <dbReference type="EMBL" id="QBK30573.1"/>
    </source>
</evidence>
<dbReference type="KEGG" id="rpod:E0E05_08175"/>
<proteinExistence type="predicted"/>
<keyword evidence="2" id="KW-1185">Reference proteome</keyword>
<dbReference type="Pfam" id="PF10983">
    <property type="entry name" value="DUF2793"/>
    <property type="match status" value="1"/>
</dbReference>
<dbReference type="OrthoDB" id="564699at2"/>
<dbReference type="AlphaFoldDB" id="A0A4P6V144"/>
<sequence>MQSSPNLSLPYIMPAQAQPHVTHNEAIRRLDCLTQLSVLDRTRTAPPATPDEGDRHIVAVTATGAWAGHEGEITAFQDGAWAFYAPAAGWTAWCVAEAGWLGFDGTDWHIVTGSGGPGSSVGQLGINAAADGINRLAVASDASLFTHDTAGDHRMTVNKQASTDTASVLFQSGWSGRAEMGLTGGDDFAFKVSADGSTFVDAITIDAATGVPDFPQTSLLTGFAMNLFQDSGRFAGNGALDVTIGGFAWPDYLTVYNGATPLAHAKFVQDNATYDGPGAALDPEVDALISQLREPGYRRWGSEFWIAEITMGSGASGVFDHAGNTYTLCLFSVQRPRMPAMTFHAYLRAIDAPVLVPRLAGQTLLRNGVAEPDAMLIDPSEGWVSVTVRDSQPPRLSYGYNPSVFYIYALSAGDRVRLACPAMIPGLTKVDPDIGVIASILSYPA</sequence>
<organism evidence="1 2">
    <name type="scientific">Roseitalea porphyridii</name>
    <dbReference type="NCBI Taxonomy" id="1852022"/>
    <lineage>
        <taxon>Bacteria</taxon>
        <taxon>Pseudomonadati</taxon>
        <taxon>Pseudomonadota</taxon>
        <taxon>Alphaproteobacteria</taxon>
        <taxon>Hyphomicrobiales</taxon>
        <taxon>Ahrensiaceae</taxon>
        <taxon>Roseitalea</taxon>
    </lineage>
</organism>
<gene>
    <name evidence="1" type="ORF">E0E05_08175</name>
</gene>
<name>A0A4P6V144_9HYPH</name>
<evidence type="ECO:0000313" key="2">
    <source>
        <dbReference type="Proteomes" id="UP000293719"/>
    </source>
</evidence>
<dbReference type="RefSeq" id="WP_131616263.1">
    <property type="nucleotide sequence ID" value="NZ_CP036532.1"/>
</dbReference>
<dbReference type="Proteomes" id="UP000293719">
    <property type="component" value="Chromosome"/>
</dbReference>
<dbReference type="EMBL" id="CP036532">
    <property type="protein sequence ID" value="QBK30573.1"/>
    <property type="molecule type" value="Genomic_DNA"/>
</dbReference>